<gene>
    <name evidence="1" type="ORF">NM208_g14352</name>
</gene>
<accession>A0ACC1RJV8</accession>
<protein>
    <submittedName>
        <fullName evidence="1">Uncharacterized protein</fullName>
    </submittedName>
</protein>
<dbReference type="EMBL" id="JANRMS010003308">
    <property type="protein sequence ID" value="KAJ3518864.1"/>
    <property type="molecule type" value="Genomic_DNA"/>
</dbReference>
<reference evidence="1" key="1">
    <citation type="submission" date="2022-08" db="EMBL/GenBank/DDBJ databases">
        <title>Genome Sequence of Fusarium decemcellulare.</title>
        <authorList>
            <person name="Buettner E."/>
        </authorList>
    </citation>
    <scope>NUCLEOTIDE SEQUENCE</scope>
    <source>
        <strain evidence="1">Babe19</strain>
    </source>
</reference>
<keyword evidence="2" id="KW-1185">Reference proteome</keyword>
<evidence type="ECO:0000313" key="1">
    <source>
        <dbReference type="EMBL" id="KAJ3518864.1"/>
    </source>
</evidence>
<proteinExistence type="predicted"/>
<evidence type="ECO:0000313" key="2">
    <source>
        <dbReference type="Proteomes" id="UP001148629"/>
    </source>
</evidence>
<sequence>MGMDFLYETETLSKHTDRLVEQLVPGMQSLRVNSVGSPKRSIMCRLDEAVGCATVDTGSDLDLVSPDFVHARSFNVTPAYELVEFADCSIATTSGVVTTRFSLGGEDEEGVFRPQGGSIDLDFYVLDNLNADILVGQGTIDELKVFTKHSASFIYNSDLLRESGVNIIRHKGRLEQQVERGMQKIKNIFTSSSNSSSKLKQLTHKFFGAHESSGATTDPIMNVQRENARRERERSSPQLPSLRIHIPPYTPPSIGPASGSPVSPTGATIGDSDEEVSDEEMSNEPVTAPNSPTSGYFCNHPGCTAPPFQTQYLLNSHANVHSSARPHYCPVQGCPRGIGGKGFKRKNEMIRHGLVHDSPGYVCPFCPDRRHRYPRPDQLQQHVRVHHVDKDKDDPVLRSVLSQKPPSRNRGRRWRGSPTS</sequence>
<organism evidence="1 2">
    <name type="scientific">Fusarium decemcellulare</name>
    <dbReference type="NCBI Taxonomy" id="57161"/>
    <lineage>
        <taxon>Eukaryota</taxon>
        <taxon>Fungi</taxon>
        <taxon>Dikarya</taxon>
        <taxon>Ascomycota</taxon>
        <taxon>Pezizomycotina</taxon>
        <taxon>Sordariomycetes</taxon>
        <taxon>Hypocreomycetidae</taxon>
        <taxon>Hypocreales</taxon>
        <taxon>Nectriaceae</taxon>
        <taxon>Fusarium</taxon>
        <taxon>Fusarium decemcellulare species complex</taxon>
    </lineage>
</organism>
<comment type="caution">
    <text evidence="1">The sequence shown here is derived from an EMBL/GenBank/DDBJ whole genome shotgun (WGS) entry which is preliminary data.</text>
</comment>
<name>A0ACC1RJV8_9HYPO</name>
<dbReference type="Proteomes" id="UP001148629">
    <property type="component" value="Unassembled WGS sequence"/>
</dbReference>